<dbReference type="GO" id="GO:0005524">
    <property type="term" value="F:ATP binding"/>
    <property type="evidence" value="ECO:0007669"/>
    <property type="project" value="UniProtKB-KW"/>
</dbReference>
<dbReference type="Pfam" id="PF13086">
    <property type="entry name" value="AAA_11"/>
    <property type="match status" value="1"/>
</dbReference>
<accession>A0ABD3MI82</accession>
<dbReference type="InterPro" id="IPR041677">
    <property type="entry name" value="DNA2/NAM7_AAA_11"/>
</dbReference>
<dbReference type="Proteomes" id="UP001530293">
    <property type="component" value="Unassembled WGS sequence"/>
</dbReference>
<dbReference type="FunFam" id="3.40.50.300:FF:000326">
    <property type="entry name" value="P-loop containing nucleoside triphosphate hydrolase"/>
    <property type="match status" value="1"/>
</dbReference>
<evidence type="ECO:0000259" key="6">
    <source>
        <dbReference type="Pfam" id="PF13086"/>
    </source>
</evidence>
<dbReference type="SUPFAM" id="SSF52540">
    <property type="entry name" value="P-loop containing nucleoside triphosphate hydrolases"/>
    <property type="match status" value="1"/>
</dbReference>
<dbReference type="AlphaFoldDB" id="A0ABD3MI82"/>
<organism evidence="8 9">
    <name type="scientific">Discostella pseudostelligera</name>
    <dbReference type="NCBI Taxonomy" id="259834"/>
    <lineage>
        <taxon>Eukaryota</taxon>
        <taxon>Sar</taxon>
        <taxon>Stramenopiles</taxon>
        <taxon>Ochrophyta</taxon>
        <taxon>Bacillariophyta</taxon>
        <taxon>Coscinodiscophyceae</taxon>
        <taxon>Thalassiosirophycidae</taxon>
        <taxon>Stephanodiscales</taxon>
        <taxon>Stephanodiscaceae</taxon>
        <taxon>Discostella</taxon>
    </lineage>
</organism>
<comment type="caution">
    <text evidence="8">The sequence shown here is derived from an EMBL/GenBank/DDBJ whole genome shotgun (WGS) entry which is preliminary data.</text>
</comment>
<keyword evidence="4" id="KW-0067">ATP-binding</keyword>
<feature type="domain" description="DNA2/NAM7 helicase helicase" evidence="6">
    <location>
        <begin position="414"/>
        <end position="723"/>
    </location>
</feature>
<dbReference type="PANTHER" id="PTHR10887:SF495">
    <property type="entry name" value="HELICASE SENATAXIN ISOFORM X1-RELATED"/>
    <property type="match status" value="1"/>
</dbReference>
<dbReference type="Pfam" id="PF13087">
    <property type="entry name" value="AAA_12"/>
    <property type="match status" value="1"/>
</dbReference>
<evidence type="ECO:0000313" key="8">
    <source>
        <dbReference type="EMBL" id="KAL3760260.1"/>
    </source>
</evidence>
<dbReference type="InterPro" id="IPR041679">
    <property type="entry name" value="DNA2/NAM7-like_C"/>
</dbReference>
<dbReference type="InterPro" id="IPR027417">
    <property type="entry name" value="P-loop_NTPase"/>
</dbReference>
<dbReference type="InterPro" id="IPR045055">
    <property type="entry name" value="DNA2/NAM7-like"/>
</dbReference>
<evidence type="ECO:0000256" key="4">
    <source>
        <dbReference type="ARBA" id="ARBA00022840"/>
    </source>
</evidence>
<reference evidence="8 9" key="1">
    <citation type="submission" date="2024-10" db="EMBL/GenBank/DDBJ databases">
        <title>Updated reference genomes for cyclostephanoid diatoms.</title>
        <authorList>
            <person name="Roberts W.R."/>
            <person name="Alverson A.J."/>
        </authorList>
    </citation>
    <scope>NUCLEOTIDE SEQUENCE [LARGE SCALE GENOMIC DNA]</scope>
    <source>
        <strain evidence="8 9">AJA232-27</strain>
    </source>
</reference>
<name>A0ABD3MI82_9STRA</name>
<keyword evidence="9" id="KW-1185">Reference proteome</keyword>
<gene>
    <name evidence="8" type="ORF">ACHAWU_006258</name>
</gene>
<evidence type="ECO:0000256" key="5">
    <source>
        <dbReference type="SAM" id="MobiDB-lite"/>
    </source>
</evidence>
<evidence type="ECO:0000256" key="2">
    <source>
        <dbReference type="ARBA" id="ARBA00022801"/>
    </source>
</evidence>
<keyword evidence="1" id="KW-0547">Nucleotide-binding</keyword>
<proteinExistence type="predicted"/>
<dbReference type="CDD" id="cd18808">
    <property type="entry name" value="SF1_C_Upf1"/>
    <property type="match status" value="1"/>
</dbReference>
<dbReference type="PANTHER" id="PTHR10887">
    <property type="entry name" value="DNA2/NAM7 HELICASE FAMILY"/>
    <property type="match status" value="1"/>
</dbReference>
<feature type="region of interest" description="Disordered" evidence="5">
    <location>
        <begin position="25"/>
        <end position="64"/>
    </location>
</feature>
<keyword evidence="2" id="KW-0378">Hydrolase</keyword>
<sequence length="945" mass="104477">MDSMSDITGNEDFIPFKSSFIGGAERARRNARKRKFQPRSTAASDASVHRRHQHHESTTPYPKSMREYERFFGSLLSSSTVDMQQSETDGNSHRAVIQQACSLMNVPCLPTPSHLQRQVDARTHHLMQRSSSTNIDSINTNASPRSGTYDNARSYYMSLAPLILEESRCILADALTKISCNSRSANTFTTFTLELTSIEEKYTKLATTHRKYAPLILNFQIVGNNKPKQRYGGDSISAQWTRPGSVILLRRQCRDGINDSSTLACIVPNGGQQPASSSSPDSTISLMVFRRDHLDIEQNSLSEENTLFYATPVTTLISQVRQMEACLRMVKVSFLGKLLGQKNATHIRFDNSDDDEEEEVVCGVDVDDDAGGVLQEGYYVDNDDSGCSLEEDDGDDSNDCKTNLSGLLDNIPTLNNTQEKAAKLFLHSPPESLILVQGPPGTGKSTFLVNVICRRLASNPQSRILVSAPSNKAVTVIAERFLDVVTRSDLSCKCNAVLIGVEDKLISQSSPRNEESSSATEALSSTLRSIFVYTWVDSLKMECMSILACLKRIYNVDMHASRFETNLTIDELVARVENVEVKISMSIPSCRSVCDCAKFLRRQIGEAAIVLWNRSIQDNDVPCQTSAVTSLEKAVCHAEELIEALDNIDSPVPELLATARVIFCTLSSAGSSLLKQTRGIDDLLIDEAAAATEAEICIPFHLRPLRMLAVGDPLQLPPTIMSRFAADMGLSTSLHERLMHQCSAEYVMLDCQYRMHKQISQFPCNQFYNAKITDGMNVSSKEYVSDIALPTMKPFSFINIRGNEFMHFGGSHANEEECMAVLNLVQKIEKRKVPGWDSCDKLRIITFYNGQVALLRQLLSKRGYGKVMVASVDSSQGCEADVVIISFGFATQQVSFDDRRINVALTRARHQLVCVGDALGTLGQQGSAALKNLVAEAKRRGSLIS</sequence>
<protein>
    <submittedName>
        <fullName evidence="8">Uncharacterized protein</fullName>
    </submittedName>
</protein>
<dbReference type="GO" id="GO:0005694">
    <property type="term" value="C:chromosome"/>
    <property type="evidence" value="ECO:0007669"/>
    <property type="project" value="UniProtKB-ARBA"/>
</dbReference>
<dbReference type="GO" id="GO:0016787">
    <property type="term" value="F:hydrolase activity"/>
    <property type="evidence" value="ECO:0007669"/>
    <property type="project" value="UniProtKB-KW"/>
</dbReference>
<evidence type="ECO:0000256" key="1">
    <source>
        <dbReference type="ARBA" id="ARBA00022741"/>
    </source>
</evidence>
<keyword evidence="3" id="KW-0347">Helicase</keyword>
<dbReference type="Gene3D" id="3.40.50.300">
    <property type="entry name" value="P-loop containing nucleotide triphosphate hydrolases"/>
    <property type="match status" value="2"/>
</dbReference>
<evidence type="ECO:0000256" key="3">
    <source>
        <dbReference type="ARBA" id="ARBA00022806"/>
    </source>
</evidence>
<dbReference type="GO" id="GO:0004386">
    <property type="term" value="F:helicase activity"/>
    <property type="evidence" value="ECO:0007669"/>
    <property type="project" value="UniProtKB-KW"/>
</dbReference>
<evidence type="ECO:0000313" key="9">
    <source>
        <dbReference type="Proteomes" id="UP001530293"/>
    </source>
</evidence>
<dbReference type="EMBL" id="JALLBG020000189">
    <property type="protein sequence ID" value="KAL3760260.1"/>
    <property type="molecule type" value="Genomic_DNA"/>
</dbReference>
<feature type="domain" description="DNA2/NAM7 helicase-like C-terminal" evidence="7">
    <location>
        <begin position="730"/>
        <end position="918"/>
    </location>
</feature>
<evidence type="ECO:0000259" key="7">
    <source>
        <dbReference type="Pfam" id="PF13087"/>
    </source>
</evidence>
<dbReference type="InterPro" id="IPR047187">
    <property type="entry name" value="SF1_C_Upf1"/>
</dbReference>